<dbReference type="InterPro" id="IPR008927">
    <property type="entry name" value="6-PGluconate_DH-like_C_sf"/>
</dbReference>
<dbReference type="InterPro" id="IPR013328">
    <property type="entry name" value="6PGD_dom2"/>
</dbReference>
<dbReference type="PRINTS" id="PR00084">
    <property type="entry name" value="MTLDHDRGNASE"/>
</dbReference>
<feature type="domain" description="Mannitol dehydrogenase C-terminal" evidence="4">
    <location>
        <begin position="264"/>
        <end position="436"/>
    </location>
</feature>
<dbReference type="RefSeq" id="WP_345442947.1">
    <property type="nucleotide sequence ID" value="NZ_BAABHK010000027.1"/>
</dbReference>
<dbReference type="EMBL" id="BAABHK010000027">
    <property type="protein sequence ID" value="GAA4639441.1"/>
    <property type="molecule type" value="Genomic_DNA"/>
</dbReference>
<proteinExistence type="predicted"/>
<dbReference type="InterPro" id="IPR050988">
    <property type="entry name" value="Mannitol_DH/Oxidoreductase"/>
</dbReference>
<evidence type="ECO:0000313" key="6">
    <source>
        <dbReference type="Proteomes" id="UP001501442"/>
    </source>
</evidence>
<organism evidence="5 6">
    <name type="scientific">Actinoallomurus vinaceus</name>
    <dbReference type="NCBI Taxonomy" id="1080074"/>
    <lineage>
        <taxon>Bacteria</taxon>
        <taxon>Bacillati</taxon>
        <taxon>Actinomycetota</taxon>
        <taxon>Actinomycetes</taxon>
        <taxon>Streptosporangiales</taxon>
        <taxon>Thermomonosporaceae</taxon>
        <taxon>Actinoallomurus</taxon>
    </lineage>
</organism>
<dbReference type="Proteomes" id="UP001501442">
    <property type="component" value="Unassembled WGS sequence"/>
</dbReference>
<dbReference type="Gene3D" id="1.10.1040.10">
    <property type="entry name" value="N-(1-d-carboxylethyl)-l-norvaline Dehydrogenase, domain 2"/>
    <property type="match status" value="1"/>
</dbReference>
<keyword evidence="1" id="KW-0560">Oxidoreductase</keyword>
<dbReference type="InterPro" id="IPR000669">
    <property type="entry name" value="Mannitol_DH"/>
</dbReference>
<sequence>MSTDQLEDTMRLSLTSRPRQVPSSVGIVHLGIGAFHRAHQAVYTEDAGDGWGICGITQRSAAVVDQLAPQDGLYSVLERGPEGVSARIIGSVREVLTGDATADRIADPEVRVVSLTVTEKGYRHDPATGRLRLDDPEICLDITGREPRTVIGRLVRGLARRDAPVTILCCDNLTSNGATLRGLVEEYAERAGVKITCDTAFPATMVDRIVPATTAEDLDEAERLLGVRDQGVVVTEPFTQWVIEDSFAAGRPAWEKAGAIFTEDVAPYELMKLRLLNGTHSMLAYLGARFEYVSDAVGVLGDALRLYMDEDATPTLTVPTGFDLEEYKASLLTRFANPALKHRTAQIAMDGSQKLPQRLLGVVRDRLAAGAEPRWAALAVAAWMRHVWTAKNLDDPLADHLRMAVSRAVRPSEVVDALLSITEVFGPDLRESAVFRDLLVEHLAWLTSGASPY</sequence>
<comment type="catalytic activity">
    <reaction evidence="2">
        <text>D-mannitol 1-phosphate + NAD(+) = beta-D-fructose 6-phosphate + NADH + H(+)</text>
        <dbReference type="Rhea" id="RHEA:19661"/>
        <dbReference type="ChEBI" id="CHEBI:15378"/>
        <dbReference type="ChEBI" id="CHEBI:57540"/>
        <dbReference type="ChEBI" id="CHEBI:57634"/>
        <dbReference type="ChEBI" id="CHEBI:57945"/>
        <dbReference type="ChEBI" id="CHEBI:61381"/>
        <dbReference type="EC" id="1.1.1.17"/>
    </reaction>
</comment>
<protein>
    <submittedName>
        <fullName evidence="5">Mannitol dehydrogenase family protein</fullName>
    </submittedName>
</protein>
<dbReference type="SUPFAM" id="SSF51735">
    <property type="entry name" value="NAD(P)-binding Rossmann-fold domains"/>
    <property type="match status" value="1"/>
</dbReference>
<dbReference type="Pfam" id="PF08125">
    <property type="entry name" value="Mannitol_dh_C"/>
    <property type="match status" value="1"/>
</dbReference>
<comment type="caution">
    <text evidence="5">The sequence shown here is derived from an EMBL/GenBank/DDBJ whole genome shotgun (WGS) entry which is preliminary data.</text>
</comment>
<evidence type="ECO:0000259" key="4">
    <source>
        <dbReference type="Pfam" id="PF08125"/>
    </source>
</evidence>
<accession>A0ABP8UTB2</accession>
<keyword evidence="6" id="KW-1185">Reference proteome</keyword>
<evidence type="ECO:0000256" key="2">
    <source>
        <dbReference type="ARBA" id="ARBA00048615"/>
    </source>
</evidence>
<evidence type="ECO:0000256" key="1">
    <source>
        <dbReference type="ARBA" id="ARBA00023002"/>
    </source>
</evidence>
<dbReference type="PANTHER" id="PTHR43362">
    <property type="entry name" value="MANNITOL DEHYDROGENASE DSF1-RELATED"/>
    <property type="match status" value="1"/>
</dbReference>
<dbReference type="SUPFAM" id="SSF48179">
    <property type="entry name" value="6-phosphogluconate dehydrogenase C-terminal domain-like"/>
    <property type="match status" value="1"/>
</dbReference>
<dbReference type="InterPro" id="IPR013118">
    <property type="entry name" value="Mannitol_DH_C"/>
</dbReference>
<dbReference type="InterPro" id="IPR013131">
    <property type="entry name" value="Mannitol_DH_N"/>
</dbReference>
<feature type="domain" description="Mannitol dehydrogenase N-terminal" evidence="3">
    <location>
        <begin position="26"/>
        <end position="256"/>
    </location>
</feature>
<dbReference type="Pfam" id="PF01232">
    <property type="entry name" value="Mannitol_dh"/>
    <property type="match status" value="1"/>
</dbReference>
<dbReference type="Gene3D" id="3.40.50.720">
    <property type="entry name" value="NAD(P)-binding Rossmann-like Domain"/>
    <property type="match status" value="1"/>
</dbReference>
<evidence type="ECO:0000259" key="3">
    <source>
        <dbReference type="Pfam" id="PF01232"/>
    </source>
</evidence>
<dbReference type="PANTHER" id="PTHR43362:SF1">
    <property type="entry name" value="MANNITOL DEHYDROGENASE 2-RELATED"/>
    <property type="match status" value="1"/>
</dbReference>
<name>A0ABP8UTB2_9ACTN</name>
<reference evidence="6" key="1">
    <citation type="journal article" date="2019" name="Int. J. Syst. Evol. Microbiol.">
        <title>The Global Catalogue of Microorganisms (GCM) 10K type strain sequencing project: providing services to taxonomists for standard genome sequencing and annotation.</title>
        <authorList>
            <consortium name="The Broad Institute Genomics Platform"/>
            <consortium name="The Broad Institute Genome Sequencing Center for Infectious Disease"/>
            <person name="Wu L."/>
            <person name="Ma J."/>
        </authorList>
    </citation>
    <scope>NUCLEOTIDE SEQUENCE [LARGE SCALE GENOMIC DNA]</scope>
    <source>
        <strain evidence="6">JCM 17939</strain>
    </source>
</reference>
<gene>
    <name evidence="5" type="ORF">GCM10023196_101080</name>
</gene>
<dbReference type="InterPro" id="IPR036291">
    <property type="entry name" value="NAD(P)-bd_dom_sf"/>
</dbReference>
<evidence type="ECO:0000313" key="5">
    <source>
        <dbReference type="EMBL" id="GAA4639441.1"/>
    </source>
</evidence>